<sequence>MLLPSAIGLATLALLPDLTNAAPVDAVAMGSKHNLYLVTCQRRAIECPLIILCDKNAEAARTYTAVAYYPNGPTRNSVPNQIATVSDPVAPWEGVQREATVWQRSSFSSNIDADAASLPKGQLAGDAKLDNEDFVCFSDGQTSFTVRDELDLPIYSCTADYWCPSIQV</sequence>
<protein>
    <recommendedName>
        <fullName evidence="4">Ig-like domain-containing protein</fullName>
    </recommendedName>
</protein>
<dbReference type="OrthoDB" id="3783760at2759"/>
<accession>A0A6A6DWD2</accession>
<evidence type="ECO:0000313" key="3">
    <source>
        <dbReference type="Proteomes" id="UP000800200"/>
    </source>
</evidence>
<reference evidence="2" key="1">
    <citation type="journal article" date="2020" name="Stud. Mycol.">
        <title>101 Dothideomycetes genomes: a test case for predicting lifestyles and emergence of pathogens.</title>
        <authorList>
            <person name="Haridas S."/>
            <person name="Albert R."/>
            <person name="Binder M."/>
            <person name="Bloem J."/>
            <person name="Labutti K."/>
            <person name="Salamov A."/>
            <person name="Andreopoulos B."/>
            <person name="Baker S."/>
            <person name="Barry K."/>
            <person name="Bills G."/>
            <person name="Bluhm B."/>
            <person name="Cannon C."/>
            <person name="Castanera R."/>
            <person name="Culley D."/>
            <person name="Daum C."/>
            <person name="Ezra D."/>
            <person name="Gonzalez J."/>
            <person name="Henrissat B."/>
            <person name="Kuo A."/>
            <person name="Liang C."/>
            <person name="Lipzen A."/>
            <person name="Lutzoni F."/>
            <person name="Magnuson J."/>
            <person name="Mondo S."/>
            <person name="Nolan M."/>
            <person name="Ohm R."/>
            <person name="Pangilinan J."/>
            <person name="Park H.-J."/>
            <person name="Ramirez L."/>
            <person name="Alfaro M."/>
            <person name="Sun H."/>
            <person name="Tritt A."/>
            <person name="Yoshinaga Y."/>
            <person name="Zwiers L.-H."/>
            <person name="Turgeon B."/>
            <person name="Goodwin S."/>
            <person name="Spatafora J."/>
            <person name="Crous P."/>
            <person name="Grigoriev I."/>
        </authorList>
    </citation>
    <scope>NUCLEOTIDE SEQUENCE</scope>
    <source>
        <strain evidence="2">CBS 207.26</strain>
    </source>
</reference>
<feature type="signal peptide" evidence="1">
    <location>
        <begin position="1"/>
        <end position="21"/>
    </location>
</feature>
<dbReference type="AlphaFoldDB" id="A0A6A6DWD2"/>
<dbReference type="Proteomes" id="UP000800200">
    <property type="component" value="Unassembled WGS sequence"/>
</dbReference>
<gene>
    <name evidence="2" type="ORF">K469DRAFT_691508</name>
</gene>
<dbReference type="EMBL" id="ML994649">
    <property type="protein sequence ID" value="KAF2182290.1"/>
    <property type="molecule type" value="Genomic_DNA"/>
</dbReference>
<keyword evidence="1" id="KW-0732">Signal</keyword>
<keyword evidence="3" id="KW-1185">Reference proteome</keyword>
<proteinExistence type="predicted"/>
<evidence type="ECO:0000256" key="1">
    <source>
        <dbReference type="SAM" id="SignalP"/>
    </source>
</evidence>
<evidence type="ECO:0008006" key="4">
    <source>
        <dbReference type="Google" id="ProtNLM"/>
    </source>
</evidence>
<organism evidence="2 3">
    <name type="scientific">Zopfia rhizophila CBS 207.26</name>
    <dbReference type="NCBI Taxonomy" id="1314779"/>
    <lineage>
        <taxon>Eukaryota</taxon>
        <taxon>Fungi</taxon>
        <taxon>Dikarya</taxon>
        <taxon>Ascomycota</taxon>
        <taxon>Pezizomycotina</taxon>
        <taxon>Dothideomycetes</taxon>
        <taxon>Dothideomycetes incertae sedis</taxon>
        <taxon>Zopfiaceae</taxon>
        <taxon>Zopfia</taxon>
    </lineage>
</organism>
<evidence type="ECO:0000313" key="2">
    <source>
        <dbReference type="EMBL" id="KAF2182290.1"/>
    </source>
</evidence>
<name>A0A6A6DWD2_9PEZI</name>
<feature type="chain" id="PRO_5025634916" description="Ig-like domain-containing protein" evidence="1">
    <location>
        <begin position="22"/>
        <end position="168"/>
    </location>
</feature>